<organism evidence="2 3">
    <name type="scientific">Toxoplasma gondii GAB2-2007-GAL-DOM2</name>
    <dbReference type="NCBI Taxonomy" id="1130820"/>
    <lineage>
        <taxon>Eukaryota</taxon>
        <taxon>Sar</taxon>
        <taxon>Alveolata</taxon>
        <taxon>Apicomplexa</taxon>
        <taxon>Conoidasida</taxon>
        <taxon>Coccidia</taxon>
        <taxon>Eucoccidiorida</taxon>
        <taxon>Eimeriorina</taxon>
        <taxon>Sarcocystidae</taxon>
        <taxon>Toxoplasma</taxon>
    </lineage>
</organism>
<accession>A0A086KPA7</accession>
<comment type="caution">
    <text evidence="2">The sequence shown here is derived from an EMBL/GenBank/DDBJ whole genome shotgun (WGS) entry which is preliminary data.</text>
</comment>
<feature type="region of interest" description="Disordered" evidence="1">
    <location>
        <begin position="1"/>
        <end position="20"/>
    </location>
</feature>
<evidence type="ECO:0000256" key="1">
    <source>
        <dbReference type="SAM" id="MobiDB-lite"/>
    </source>
</evidence>
<dbReference type="EMBL" id="AHZU02000293">
    <property type="protein sequence ID" value="KFG46225.1"/>
    <property type="molecule type" value="Genomic_DNA"/>
</dbReference>
<protein>
    <submittedName>
        <fullName evidence="2">Putative exportin 1</fullName>
    </submittedName>
</protein>
<proteinExistence type="predicted"/>
<evidence type="ECO:0000313" key="2">
    <source>
        <dbReference type="EMBL" id="KFG46225.1"/>
    </source>
</evidence>
<name>A0A086KPA7_TOXGO</name>
<reference evidence="2 3" key="1">
    <citation type="submission" date="2014-02" db="EMBL/GenBank/DDBJ databases">
        <authorList>
            <person name="Sibley D."/>
            <person name="Venepally P."/>
            <person name="Karamycheva S."/>
            <person name="Hadjithomas M."/>
            <person name="Khan A."/>
            <person name="Brunk B."/>
            <person name="Roos D."/>
            <person name="Caler E."/>
            <person name="Lorenzi H."/>
        </authorList>
    </citation>
    <scope>NUCLEOTIDE SEQUENCE [LARGE SCALE GENOMIC DNA]</scope>
    <source>
        <strain evidence="2 3">GAB2-2007-GAL-DOM2</strain>
    </source>
</reference>
<feature type="compositionally biased region" description="Low complexity" evidence="1">
    <location>
        <begin position="9"/>
        <end position="20"/>
    </location>
</feature>
<evidence type="ECO:0000313" key="3">
    <source>
        <dbReference type="Proteomes" id="UP000028837"/>
    </source>
</evidence>
<feature type="non-terminal residue" evidence="2">
    <location>
        <position position="1"/>
    </location>
</feature>
<gene>
    <name evidence="2" type="ORF">TGDOM2_249530B</name>
</gene>
<sequence>VPGMIEQYDTTVTVRGGDDD</sequence>
<dbReference type="VEuPathDB" id="ToxoDB:TGDOM2_249530B"/>
<dbReference type="AlphaFoldDB" id="A0A086KPA7"/>
<dbReference type="Proteomes" id="UP000028837">
    <property type="component" value="Unassembled WGS sequence"/>
</dbReference>